<dbReference type="EMBL" id="CAJEUB010000006">
    <property type="protein sequence ID" value="CAD1845856.1"/>
    <property type="molecule type" value="Genomic_DNA"/>
</dbReference>
<gene>
    <name evidence="1" type="ORF">CB5_LOCUS29067</name>
</gene>
<protein>
    <submittedName>
        <fullName evidence="1">Uncharacterized protein</fullName>
    </submittedName>
</protein>
<name>A0A6V7QSV7_ANACO</name>
<reference evidence="1" key="1">
    <citation type="submission" date="2020-07" db="EMBL/GenBank/DDBJ databases">
        <authorList>
            <person name="Lin J."/>
        </authorList>
    </citation>
    <scope>NUCLEOTIDE SEQUENCE</scope>
</reference>
<evidence type="ECO:0000313" key="1">
    <source>
        <dbReference type="EMBL" id="CAD1845856.1"/>
    </source>
</evidence>
<dbReference type="AlphaFoldDB" id="A0A6V7QSV7"/>
<proteinExistence type="predicted"/>
<accession>A0A6V7QSV7</accession>
<sequence length="100" mass="10562">MALWALLFPSSNTHSHMHGLWTLLGGNEEEAHGIGHGGKREERLINAVLQIAKALGRTDTMTEDIIKQFSDFDGRLSLDKLAVRRDPGGGGGGGGGAAGR</sequence>
<organism evidence="1">
    <name type="scientific">Ananas comosus var. bracteatus</name>
    <name type="common">red pineapple</name>
    <dbReference type="NCBI Taxonomy" id="296719"/>
    <lineage>
        <taxon>Eukaryota</taxon>
        <taxon>Viridiplantae</taxon>
        <taxon>Streptophyta</taxon>
        <taxon>Embryophyta</taxon>
        <taxon>Tracheophyta</taxon>
        <taxon>Spermatophyta</taxon>
        <taxon>Magnoliopsida</taxon>
        <taxon>Liliopsida</taxon>
        <taxon>Poales</taxon>
        <taxon>Bromeliaceae</taxon>
        <taxon>Bromelioideae</taxon>
        <taxon>Ananas</taxon>
    </lineage>
</organism>